<gene>
    <name evidence="2" type="ORF">STAS_35345</name>
</gene>
<sequence length="408" mass="44056">MLNEPLQLPTTLAAAFWMATPISAARLLISSPSSPAAINLPTASLTTRALTNSSRFSQSLATSPVFRTLVMKIALIDWSVCMGHANTGTPVIRLSKHEFHPQCVRNPPVASWANISTCGAQSLTTSLIPAPFTLSSNPSGNSIIFLLSPEKMSALSASLNAYTNLNPYDSSPRAISRASSPDREIVVPNETYKTDPRACPSSQSRHHRAYGPLLTFPADYFLPSEEVDVFAPDEPGRVVYVPGSVFEMLGPRHDVVYELERREGFGGQGVLPKDVKEVKRQKTIESIRLDVGNRDRVLDGLCNEAVVNKDFFFGFGRHFLDKGGDRVAEGRVGRHGQAKVVGGFVRARVWVGCGDGGSGEVVEMDMVRIRVRVVSEFDLAVVGGGAEEVDGEGGGGEDEDGQVEELVE</sequence>
<dbReference type="EMBL" id="BKCP01013403">
    <property type="protein sequence ID" value="GER57529.1"/>
    <property type="molecule type" value="Genomic_DNA"/>
</dbReference>
<accession>A0A5A7RK42</accession>
<evidence type="ECO:0000256" key="1">
    <source>
        <dbReference type="SAM" id="MobiDB-lite"/>
    </source>
</evidence>
<protein>
    <submittedName>
        <fullName evidence="2">Pyrimidine-specific ribonucleoside hydrolase RihB</fullName>
    </submittedName>
</protein>
<comment type="caution">
    <text evidence="2">The sequence shown here is derived from an EMBL/GenBank/DDBJ whole genome shotgun (WGS) entry which is preliminary data.</text>
</comment>
<organism evidence="2 3">
    <name type="scientific">Striga asiatica</name>
    <name type="common">Asiatic witchweed</name>
    <name type="synonym">Buchnera asiatica</name>
    <dbReference type="NCBI Taxonomy" id="4170"/>
    <lineage>
        <taxon>Eukaryota</taxon>
        <taxon>Viridiplantae</taxon>
        <taxon>Streptophyta</taxon>
        <taxon>Embryophyta</taxon>
        <taxon>Tracheophyta</taxon>
        <taxon>Spermatophyta</taxon>
        <taxon>Magnoliopsida</taxon>
        <taxon>eudicotyledons</taxon>
        <taxon>Gunneridae</taxon>
        <taxon>Pentapetalae</taxon>
        <taxon>asterids</taxon>
        <taxon>lamiids</taxon>
        <taxon>Lamiales</taxon>
        <taxon>Orobanchaceae</taxon>
        <taxon>Buchnereae</taxon>
        <taxon>Striga</taxon>
    </lineage>
</organism>
<feature type="non-terminal residue" evidence="2">
    <location>
        <position position="408"/>
    </location>
</feature>
<dbReference type="GO" id="GO:0016787">
    <property type="term" value="F:hydrolase activity"/>
    <property type="evidence" value="ECO:0007669"/>
    <property type="project" value="UniProtKB-KW"/>
</dbReference>
<dbReference type="OrthoDB" id="1751704at2759"/>
<evidence type="ECO:0000313" key="3">
    <source>
        <dbReference type="Proteomes" id="UP000325081"/>
    </source>
</evidence>
<name>A0A5A7RK42_STRAF</name>
<dbReference type="Proteomes" id="UP000325081">
    <property type="component" value="Unassembled WGS sequence"/>
</dbReference>
<evidence type="ECO:0000313" key="2">
    <source>
        <dbReference type="EMBL" id="GER57529.1"/>
    </source>
</evidence>
<reference evidence="3" key="1">
    <citation type="journal article" date="2019" name="Curr. Biol.">
        <title>Genome Sequence of Striga asiatica Provides Insight into the Evolution of Plant Parasitism.</title>
        <authorList>
            <person name="Yoshida S."/>
            <person name="Kim S."/>
            <person name="Wafula E.K."/>
            <person name="Tanskanen J."/>
            <person name="Kim Y.M."/>
            <person name="Honaas L."/>
            <person name="Yang Z."/>
            <person name="Spallek T."/>
            <person name="Conn C.E."/>
            <person name="Ichihashi Y."/>
            <person name="Cheong K."/>
            <person name="Cui S."/>
            <person name="Der J.P."/>
            <person name="Gundlach H."/>
            <person name="Jiao Y."/>
            <person name="Hori C."/>
            <person name="Ishida J.K."/>
            <person name="Kasahara H."/>
            <person name="Kiba T."/>
            <person name="Kim M.S."/>
            <person name="Koo N."/>
            <person name="Laohavisit A."/>
            <person name="Lee Y.H."/>
            <person name="Lumba S."/>
            <person name="McCourt P."/>
            <person name="Mortimer J.C."/>
            <person name="Mutuku J.M."/>
            <person name="Nomura T."/>
            <person name="Sasaki-Sekimoto Y."/>
            <person name="Seto Y."/>
            <person name="Wang Y."/>
            <person name="Wakatake T."/>
            <person name="Sakakibara H."/>
            <person name="Demura T."/>
            <person name="Yamaguchi S."/>
            <person name="Yoneyama K."/>
            <person name="Manabe R.I."/>
            <person name="Nelson D.C."/>
            <person name="Schulman A.H."/>
            <person name="Timko M.P."/>
            <person name="dePamphilis C.W."/>
            <person name="Choi D."/>
            <person name="Shirasu K."/>
        </authorList>
    </citation>
    <scope>NUCLEOTIDE SEQUENCE [LARGE SCALE GENOMIC DNA]</scope>
    <source>
        <strain evidence="3">cv. UVA1</strain>
    </source>
</reference>
<dbReference type="AlphaFoldDB" id="A0A5A7RK42"/>
<keyword evidence="2" id="KW-0378">Hydrolase</keyword>
<proteinExistence type="predicted"/>
<feature type="compositionally biased region" description="Acidic residues" evidence="1">
    <location>
        <begin position="387"/>
        <end position="408"/>
    </location>
</feature>
<feature type="region of interest" description="Disordered" evidence="1">
    <location>
        <begin position="385"/>
        <end position="408"/>
    </location>
</feature>
<keyword evidence="3" id="KW-1185">Reference proteome</keyword>